<dbReference type="Pfam" id="PF17619">
    <property type="entry name" value="SCVP"/>
    <property type="match status" value="1"/>
</dbReference>
<sequence length="154" mass="18278">MSRTLLIVLIFQLENVQELFCQRNRFWIQGGKVEVTLVAEENTGHSLEDTYDGFLDLFYAYGRENKINFNRRNLKRKNNFGSTYGSKSIMAKYQAYNIDCNKFQSFLQRIRAWEYRLKFIHVRCDRMSFAICMVFSCPESEFRGLETMIIANNC</sequence>
<feature type="chain" id="PRO_5041220382" evidence="1">
    <location>
        <begin position="22"/>
        <end position="154"/>
    </location>
</feature>
<protein>
    <submittedName>
        <fullName evidence="2">Uncharacterized protein</fullName>
    </submittedName>
</protein>
<dbReference type="Proteomes" id="UP001176961">
    <property type="component" value="Unassembled WGS sequence"/>
</dbReference>
<gene>
    <name evidence="2" type="ORF">CYNAS_LOCUS9079</name>
</gene>
<evidence type="ECO:0000313" key="3">
    <source>
        <dbReference type="Proteomes" id="UP001176961"/>
    </source>
</evidence>
<keyword evidence="1" id="KW-0732">Signal</keyword>
<feature type="non-terminal residue" evidence="2">
    <location>
        <position position="154"/>
    </location>
</feature>
<name>A0AA36M461_CYLNA</name>
<comment type="caution">
    <text evidence="2">The sequence shown here is derived from an EMBL/GenBank/DDBJ whole genome shotgun (WGS) entry which is preliminary data.</text>
</comment>
<dbReference type="EMBL" id="CATQJL010000223">
    <property type="protein sequence ID" value="CAJ0597096.1"/>
    <property type="molecule type" value="Genomic_DNA"/>
</dbReference>
<evidence type="ECO:0000313" key="2">
    <source>
        <dbReference type="EMBL" id="CAJ0597096.1"/>
    </source>
</evidence>
<dbReference type="InterPro" id="IPR035126">
    <property type="entry name" value="SCVP"/>
</dbReference>
<proteinExistence type="predicted"/>
<accession>A0AA36M461</accession>
<organism evidence="2 3">
    <name type="scientific">Cylicocyclus nassatus</name>
    <name type="common">Nematode worm</name>
    <dbReference type="NCBI Taxonomy" id="53992"/>
    <lineage>
        <taxon>Eukaryota</taxon>
        <taxon>Metazoa</taxon>
        <taxon>Ecdysozoa</taxon>
        <taxon>Nematoda</taxon>
        <taxon>Chromadorea</taxon>
        <taxon>Rhabditida</taxon>
        <taxon>Rhabditina</taxon>
        <taxon>Rhabditomorpha</taxon>
        <taxon>Strongyloidea</taxon>
        <taxon>Strongylidae</taxon>
        <taxon>Cylicocyclus</taxon>
    </lineage>
</organism>
<evidence type="ECO:0000256" key="1">
    <source>
        <dbReference type="SAM" id="SignalP"/>
    </source>
</evidence>
<keyword evidence="3" id="KW-1185">Reference proteome</keyword>
<reference evidence="2" key="1">
    <citation type="submission" date="2023-07" db="EMBL/GenBank/DDBJ databases">
        <authorList>
            <consortium name="CYATHOMIX"/>
        </authorList>
    </citation>
    <scope>NUCLEOTIDE SEQUENCE</scope>
    <source>
        <strain evidence="2">N/A</strain>
    </source>
</reference>
<dbReference type="AlphaFoldDB" id="A0AA36M461"/>
<feature type="signal peptide" evidence="1">
    <location>
        <begin position="1"/>
        <end position="21"/>
    </location>
</feature>